<organism evidence="1 2">
    <name type="scientific">Caerostris extrusa</name>
    <name type="common">Bark spider</name>
    <name type="synonym">Caerostris bankana</name>
    <dbReference type="NCBI Taxonomy" id="172846"/>
    <lineage>
        <taxon>Eukaryota</taxon>
        <taxon>Metazoa</taxon>
        <taxon>Ecdysozoa</taxon>
        <taxon>Arthropoda</taxon>
        <taxon>Chelicerata</taxon>
        <taxon>Arachnida</taxon>
        <taxon>Araneae</taxon>
        <taxon>Araneomorphae</taxon>
        <taxon>Entelegynae</taxon>
        <taxon>Araneoidea</taxon>
        <taxon>Araneidae</taxon>
        <taxon>Caerostris</taxon>
    </lineage>
</organism>
<dbReference type="AlphaFoldDB" id="A0AAV4XEK9"/>
<dbReference type="Proteomes" id="UP001054945">
    <property type="component" value="Unassembled WGS sequence"/>
</dbReference>
<accession>A0AAV4XEK9</accession>
<keyword evidence="2" id="KW-1185">Reference proteome</keyword>
<proteinExistence type="predicted"/>
<dbReference type="EMBL" id="BPLR01000179">
    <property type="protein sequence ID" value="GIY92675.1"/>
    <property type="molecule type" value="Genomic_DNA"/>
</dbReference>
<evidence type="ECO:0000313" key="2">
    <source>
        <dbReference type="Proteomes" id="UP001054945"/>
    </source>
</evidence>
<protein>
    <submittedName>
        <fullName evidence="1">Uncharacterized protein</fullName>
    </submittedName>
</protein>
<name>A0AAV4XEK9_CAEEX</name>
<comment type="caution">
    <text evidence="1">The sequence shown here is derived from an EMBL/GenBank/DDBJ whole genome shotgun (WGS) entry which is preliminary data.</text>
</comment>
<evidence type="ECO:0000313" key="1">
    <source>
        <dbReference type="EMBL" id="GIY92675.1"/>
    </source>
</evidence>
<reference evidence="1 2" key="1">
    <citation type="submission" date="2021-06" db="EMBL/GenBank/DDBJ databases">
        <title>Caerostris extrusa draft genome.</title>
        <authorList>
            <person name="Kono N."/>
            <person name="Arakawa K."/>
        </authorList>
    </citation>
    <scope>NUCLEOTIDE SEQUENCE [LARGE SCALE GENOMIC DNA]</scope>
</reference>
<sequence length="83" mass="9661">MLTLEVPHLIPEWLTVLRWGRINSGLRIPSDLILFLESVRRQIEGHAHLVEEWNGSHIILQGVLQRMGCPDNEKPSFLKFELH</sequence>
<gene>
    <name evidence="1" type="ORF">CEXT_37841</name>
</gene>